<sequence length="216" mass="24388">MDLSNSSPPKEEKENEPEGDKGYGAQPSTENIQPPVVQTDDQSGEPVVASKTTPTLPYPSRANKEKLREKDNLLASKFVEIFRNLHFKYKFPRDFLMEEIDAFLEHDDSIPSRVLTASMILREICLLVKSSCEDPPDLELKDLPSHLEEDSFPALTGHLPIVACLLGYAMHRARSRCMVAIFHDMIEKTIEVFMDDFSVLVILSPPAFHLDKCSKV</sequence>
<organism evidence="2 3">
    <name type="scientific">Tanacetum coccineum</name>
    <dbReference type="NCBI Taxonomy" id="301880"/>
    <lineage>
        <taxon>Eukaryota</taxon>
        <taxon>Viridiplantae</taxon>
        <taxon>Streptophyta</taxon>
        <taxon>Embryophyta</taxon>
        <taxon>Tracheophyta</taxon>
        <taxon>Spermatophyta</taxon>
        <taxon>Magnoliopsida</taxon>
        <taxon>eudicotyledons</taxon>
        <taxon>Gunneridae</taxon>
        <taxon>Pentapetalae</taxon>
        <taxon>asterids</taxon>
        <taxon>campanulids</taxon>
        <taxon>Asterales</taxon>
        <taxon>Asteraceae</taxon>
        <taxon>Asteroideae</taxon>
        <taxon>Anthemideae</taxon>
        <taxon>Anthemidinae</taxon>
        <taxon>Tanacetum</taxon>
    </lineage>
</organism>
<comment type="caution">
    <text evidence="2">The sequence shown here is derived from an EMBL/GenBank/DDBJ whole genome shotgun (WGS) entry which is preliminary data.</text>
</comment>
<feature type="compositionally biased region" description="Basic and acidic residues" evidence="1">
    <location>
        <begin position="9"/>
        <end position="21"/>
    </location>
</feature>
<reference evidence="2" key="2">
    <citation type="submission" date="2022-01" db="EMBL/GenBank/DDBJ databases">
        <authorList>
            <person name="Yamashiro T."/>
            <person name="Shiraishi A."/>
            <person name="Satake H."/>
            <person name="Nakayama K."/>
        </authorList>
    </citation>
    <scope>NUCLEOTIDE SEQUENCE</scope>
</reference>
<evidence type="ECO:0000313" key="3">
    <source>
        <dbReference type="Proteomes" id="UP001151760"/>
    </source>
</evidence>
<evidence type="ECO:0000313" key="2">
    <source>
        <dbReference type="EMBL" id="GJT56534.1"/>
    </source>
</evidence>
<dbReference type="Proteomes" id="UP001151760">
    <property type="component" value="Unassembled WGS sequence"/>
</dbReference>
<dbReference type="EMBL" id="BQNB010016853">
    <property type="protein sequence ID" value="GJT56534.1"/>
    <property type="molecule type" value="Genomic_DNA"/>
</dbReference>
<keyword evidence="3" id="KW-1185">Reference proteome</keyword>
<feature type="region of interest" description="Disordered" evidence="1">
    <location>
        <begin position="1"/>
        <end position="65"/>
    </location>
</feature>
<accession>A0ABQ5F011</accession>
<protein>
    <submittedName>
        <fullName evidence="2">Uncharacterized protein</fullName>
    </submittedName>
</protein>
<gene>
    <name evidence="2" type="ORF">Tco_0991588</name>
</gene>
<name>A0ABQ5F011_9ASTR</name>
<proteinExistence type="predicted"/>
<reference evidence="2" key="1">
    <citation type="journal article" date="2022" name="Int. J. Mol. Sci.">
        <title>Draft Genome of Tanacetum Coccineum: Genomic Comparison of Closely Related Tanacetum-Family Plants.</title>
        <authorList>
            <person name="Yamashiro T."/>
            <person name="Shiraishi A."/>
            <person name="Nakayama K."/>
            <person name="Satake H."/>
        </authorList>
    </citation>
    <scope>NUCLEOTIDE SEQUENCE</scope>
</reference>
<evidence type="ECO:0000256" key="1">
    <source>
        <dbReference type="SAM" id="MobiDB-lite"/>
    </source>
</evidence>